<comment type="activity regulation">
    <text evidence="15">Na(+) is not transported, but it plays an essential structural role and its presence is essential for fluoride channel function.</text>
</comment>
<dbReference type="InterPro" id="IPR003691">
    <property type="entry name" value="FluC"/>
</dbReference>
<feature type="transmembrane region" description="Helical" evidence="15">
    <location>
        <begin position="75"/>
        <end position="95"/>
    </location>
</feature>
<dbReference type="GO" id="GO:0140114">
    <property type="term" value="P:cellular detoxification of fluoride"/>
    <property type="evidence" value="ECO:0007669"/>
    <property type="project" value="UniProtKB-UniRule"/>
</dbReference>
<dbReference type="RefSeq" id="WP_074662768.1">
    <property type="nucleotide sequence ID" value="NZ_FNAU01000009.1"/>
</dbReference>
<dbReference type="EMBL" id="JAWNFU010000001">
    <property type="protein sequence ID" value="MDY5152805.1"/>
    <property type="molecule type" value="Genomic_DNA"/>
</dbReference>
<proteinExistence type="inferred from homology"/>
<keyword evidence="5 15" id="KW-0812">Transmembrane</keyword>
<evidence type="ECO:0000256" key="1">
    <source>
        <dbReference type="ARBA" id="ARBA00004651"/>
    </source>
</evidence>
<feature type="binding site" evidence="15">
    <location>
        <position position="89"/>
    </location>
    <ligand>
        <name>Na(+)</name>
        <dbReference type="ChEBI" id="CHEBI:29101"/>
        <note>structural</note>
    </ligand>
</feature>
<evidence type="ECO:0000256" key="6">
    <source>
        <dbReference type="ARBA" id="ARBA00022723"/>
    </source>
</evidence>
<dbReference type="EMBL" id="FNAU01000009">
    <property type="protein sequence ID" value="SDE44947.1"/>
    <property type="molecule type" value="Genomic_DNA"/>
</dbReference>
<accession>A0A1G7D092</accession>
<evidence type="ECO:0000256" key="10">
    <source>
        <dbReference type="ARBA" id="ARBA00023136"/>
    </source>
</evidence>
<dbReference type="Pfam" id="PF02537">
    <property type="entry name" value="CRCB"/>
    <property type="match status" value="1"/>
</dbReference>
<evidence type="ECO:0000256" key="15">
    <source>
        <dbReference type="HAMAP-Rule" id="MF_00454"/>
    </source>
</evidence>
<evidence type="ECO:0000256" key="2">
    <source>
        <dbReference type="ARBA" id="ARBA00022448"/>
    </source>
</evidence>
<evidence type="ECO:0000256" key="9">
    <source>
        <dbReference type="ARBA" id="ARBA00023065"/>
    </source>
</evidence>
<evidence type="ECO:0000313" key="18">
    <source>
        <dbReference type="Proteomes" id="UP000182744"/>
    </source>
</evidence>
<dbReference type="PANTHER" id="PTHR28259">
    <property type="entry name" value="FLUORIDE EXPORT PROTEIN 1-RELATED"/>
    <property type="match status" value="1"/>
</dbReference>
<keyword evidence="4" id="KW-0997">Cell inner membrane</keyword>
<reference evidence="18" key="1">
    <citation type="submission" date="2016-10" db="EMBL/GenBank/DDBJ databases">
        <authorList>
            <person name="Varghese N."/>
        </authorList>
    </citation>
    <scope>NUCLEOTIDE SEQUENCE [LARGE SCALE GENOMIC DNA]</scope>
    <source>
        <strain evidence="18">DSM 20639</strain>
    </source>
</reference>
<protein>
    <recommendedName>
        <fullName evidence="15">Fluoride-specific ion channel FluC</fullName>
    </recommendedName>
</protein>
<keyword evidence="2 15" id="KW-0813">Transport</keyword>
<evidence type="ECO:0000313" key="16">
    <source>
        <dbReference type="EMBL" id="MDY5152805.1"/>
    </source>
</evidence>
<keyword evidence="10 15" id="KW-0472">Membrane</keyword>
<comment type="catalytic activity">
    <reaction evidence="13">
        <text>fluoride(in) = fluoride(out)</text>
        <dbReference type="Rhea" id="RHEA:76159"/>
        <dbReference type="ChEBI" id="CHEBI:17051"/>
    </reaction>
    <physiologicalReaction direction="left-to-right" evidence="13">
        <dbReference type="Rhea" id="RHEA:76160"/>
    </physiologicalReaction>
</comment>
<comment type="subcellular location">
    <subcellularLocation>
        <location evidence="1 15">Cell membrane</location>
        <topology evidence="1 15">Multi-pass membrane protein</topology>
    </subcellularLocation>
</comment>
<evidence type="ECO:0000313" key="17">
    <source>
        <dbReference type="EMBL" id="SDE44947.1"/>
    </source>
</evidence>
<dbReference type="AlphaFoldDB" id="A0A1G7D092"/>
<dbReference type="HAMAP" id="MF_00454">
    <property type="entry name" value="FluC"/>
    <property type="match status" value="1"/>
</dbReference>
<evidence type="ECO:0000256" key="8">
    <source>
        <dbReference type="ARBA" id="ARBA00023053"/>
    </source>
</evidence>
<comment type="similarity">
    <text evidence="12 15">Belongs to the fluoride channel Fluc/FEX (TC 1.A.43) family.</text>
</comment>
<name>A0A1G7D092_9ACTO</name>
<keyword evidence="9 15" id="KW-0406">Ion transport</keyword>
<evidence type="ECO:0000256" key="7">
    <source>
        <dbReference type="ARBA" id="ARBA00022989"/>
    </source>
</evidence>
<feature type="transmembrane region" description="Helical" evidence="15">
    <location>
        <begin position="115"/>
        <end position="136"/>
    </location>
</feature>
<keyword evidence="11 15" id="KW-0407">Ion channel</keyword>
<reference evidence="17" key="2">
    <citation type="submission" date="2016-10" db="EMBL/GenBank/DDBJ databases">
        <authorList>
            <person name="de Groot N.N."/>
        </authorList>
    </citation>
    <scope>NUCLEOTIDE SEQUENCE [LARGE SCALE GENOMIC DNA]</scope>
    <source>
        <strain evidence="17">DSM 20639</strain>
    </source>
</reference>
<evidence type="ECO:0000256" key="14">
    <source>
        <dbReference type="ARBA" id="ARBA00049940"/>
    </source>
</evidence>
<feature type="transmembrane region" description="Helical" evidence="15">
    <location>
        <begin position="30"/>
        <end position="54"/>
    </location>
</feature>
<evidence type="ECO:0000256" key="12">
    <source>
        <dbReference type="ARBA" id="ARBA00035120"/>
    </source>
</evidence>
<gene>
    <name evidence="15" type="primary">fluC</name>
    <name evidence="15" type="synonym">crcB</name>
    <name evidence="16" type="ORF">R6G71_01890</name>
    <name evidence="17" type="ORF">SAMN05421878_10955</name>
</gene>
<keyword evidence="6 15" id="KW-0479">Metal-binding</keyword>
<evidence type="ECO:0000256" key="4">
    <source>
        <dbReference type="ARBA" id="ARBA00022519"/>
    </source>
</evidence>
<keyword evidence="7 15" id="KW-1133">Transmembrane helix</keyword>
<evidence type="ECO:0000256" key="3">
    <source>
        <dbReference type="ARBA" id="ARBA00022475"/>
    </source>
</evidence>
<comment type="function">
    <text evidence="14 15">Fluoride-specific ion channel. Important for reducing fluoride concentration in the cell, thus reducing its toxicity.</text>
</comment>
<evidence type="ECO:0000256" key="5">
    <source>
        <dbReference type="ARBA" id="ARBA00022692"/>
    </source>
</evidence>
<reference evidence="16" key="3">
    <citation type="submission" date="2023-10" db="EMBL/GenBank/DDBJ databases">
        <title>Whole Genome based description of the genera Actinobaculum and Actinotignum reveals a complex phylogenetic relationship within the species included in the genus Actinotignum.</title>
        <authorList>
            <person name="Jensen C.S."/>
            <person name="Dargis R."/>
            <person name="Kemp M."/>
            <person name="Christensen J.J."/>
        </authorList>
    </citation>
    <scope>NUCLEOTIDE SEQUENCE</scope>
    <source>
        <strain evidence="16">Actinobaculum_suis_CCUG19206T</strain>
    </source>
</reference>
<keyword evidence="3 15" id="KW-1003">Cell membrane</keyword>
<evidence type="ECO:0000256" key="11">
    <source>
        <dbReference type="ARBA" id="ARBA00023303"/>
    </source>
</evidence>
<sequence length="137" mass="14048">MSVLIIAIAGGIGAILRALLDDAVTRHSRASWPVGIFAVNIIGSFILGAFTYFLSTLSTGATAGWSSELITHIALWAPALTTGLLGGFTTFSTAMLDAVKLARSGRKMASLGLLLGNYLSSLAACLLGVGLAYLVCG</sequence>
<feature type="binding site" evidence="15">
    <location>
        <position position="86"/>
    </location>
    <ligand>
        <name>Na(+)</name>
        <dbReference type="ChEBI" id="CHEBI:29101"/>
        <note>structural</note>
    </ligand>
</feature>
<dbReference type="Proteomes" id="UP001273799">
    <property type="component" value="Unassembled WGS sequence"/>
</dbReference>
<dbReference type="GO" id="GO:0062054">
    <property type="term" value="F:fluoride channel activity"/>
    <property type="evidence" value="ECO:0007669"/>
    <property type="project" value="UniProtKB-UniRule"/>
</dbReference>
<keyword evidence="18" id="KW-1185">Reference proteome</keyword>
<dbReference type="PANTHER" id="PTHR28259:SF18">
    <property type="entry name" value="FLUORIDE-SPECIFIC ION CHANNEL FLUC"/>
    <property type="match status" value="1"/>
</dbReference>
<dbReference type="GO" id="GO:0005886">
    <property type="term" value="C:plasma membrane"/>
    <property type="evidence" value="ECO:0007669"/>
    <property type="project" value="UniProtKB-SubCell"/>
</dbReference>
<dbReference type="Proteomes" id="UP000182744">
    <property type="component" value="Unassembled WGS sequence"/>
</dbReference>
<keyword evidence="8 15" id="KW-0915">Sodium</keyword>
<dbReference type="GO" id="GO:0046872">
    <property type="term" value="F:metal ion binding"/>
    <property type="evidence" value="ECO:0007669"/>
    <property type="project" value="UniProtKB-KW"/>
</dbReference>
<organism evidence="17 18">
    <name type="scientific">Actinobaculum suis</name>
    <dbReference type="NCBI Taxonomy" id="1657"/>
    <lineage>
        <taxon>Bacteria</taxon>
        <taxon>Bacillati</taxon>
        <taxon>Actinomycetota</taxon>
        <taxon>Actinomycetes</taxon>
        <taxon>Actinomycetales</taxon>
        <taxon>Actinomycetaceae</taxon>
        <taxon>Actinobaculum</taxon>
    </lineage>
</organism>
<evidence type="ECO:0000256" key="13">
    <source>
        <dbReference type="ARBA" id="ARBA00035585"/>
    </source>
</evidence>